<dbReference type="Proteomes" id="UP000001989">
    <property type="component" value="Chromosome"/>
</dbReference>
<keyword evidence="4" id="KW-1185">Reference proteome</keyword>
<protein>
    <submittedName>
        <fullName evidence="3">Dihydrodipicolinate synthetase</fullName>
    </submittedName>
</protein>
<dbReference type="Pfam" id="PF00701">
    <property type="entry name" value="DHDPS"/>
    <property type="match status" value="1"/>
</dbReference>
<organism evidence="3 4">
    <name type="scientific">Rhizorhabdus wittichii (strain DSM 6014 / CCUG 31198 / JCM 15750 / NBRC 105917 / EY 4224 / RW1)</name>
    <name type="common">Sphingomonas wittichii</name>
    <dbReference type="NCBI Taxonomy" id="392499"/>
    <lineage>
        <taxon>Bacteria</taxon>
        <taxon>Pseudomonadati</taxon>
        <taxon>Pseudomonadota</taxon>
        <taxon>Alphaproteobacteria</taxon>
        <taxon>Sphingomonadales</taxon>
        <taxon>Sphingomonadaceae</taxon>
        <taxon>Rhizorhabdus</taxon>
    </lineage>
</organism>
<dbReference type="KEGG" id="swi:Swit_1567"/>
<dbReference type="SMART" id="SM01130">
    <property type="entry name" value="DHDPS"/>
    <property type="match status" value="1"/>
</dbReference>
<dbReference type="AlphaFoldDB" id="A0A9J9HAD7"/>
<dbReference type="SUPFAM" id="SSF51569">
    <property type="entry name" value="Aldolase"/>
    <property type="match status" value="1"/>
</dbReference>
<dbReference type="InterPro" id="IPR002220">
    <property type="entry name" value="DapA-like"/>
</dbReference>
<gene>
    <name evidence="3" type="ordered locus">Swit_1567</name>
</gene>
<dbReference type="OrthoDB" id="9778880at2"/>
<dbReference type="Gene3D" id="3.20.20.70">
    <property type="entry name" value="Aldolase class I"/>
    <property type="match status" value="1"/>
</dbReference>
<keyword evidence="2" id="KW-0456">Lyase</keyword>
<evidence type="ECO:0000256" key="1">
    <source>
        <dbReference type="ARBA" id="ARBA00007592"/>
    </source>
</evidence>
<sequence length="336" mass="37679">MARYSKSEAREWAREKLLGVAQVTIPTMTSDFKRLNEKAVRHDVALAMEHGFIGSLAVSEVPLSVEEHDLFQQVMVDEGKGRFIVVHHAVFNTLEDNIEMVKKAEANGCELVLLGYPPHFYPKSLDDVYNYSKAIIDATNLAVMLFPVPTWGFGRLHPSDIPIPVLRRLVDDCPNVVAIKAEGGMPYIMSAIEVHREFHKEVVISSPLEYEYLTLGQLIDIPFCGTNYSAFFGPTLPRAHRLMQEKKYAEVTEIFYQLDPMRKAVGTLGFGGQGLSNRLLWKYQAWLQGYNGGPIRHPTARVHGRDMALLRNATQAAGLHPTSDPDEAFFVGRNPA</sequence>
<dbReference type="CDD" id="cd00408">
    <property type="entry name" value="DHDPS-like"/>
    <property type="match status" value="1"/>
</dbReference>
<dbReference type="InterPro" id="IPR013785">
    <property type="entry name" value="Aldolase_TIM"/>
</dbReference>
<proteinExistence type="inferred from homology"/>
<evidence type="ECO:0000256" key="2">
    <source>
        <dbReference type="ARBA" id="ARBA00023239"/>
    </source>
</evidence>
<dbReference type="PANTHER" id="PTHR12128">
    <property type="entry name" value="DIHYDRODIPICOLINATE SYNTHASE"/>
    <property type="match status" value="1"/>
</dbReference>
<name>A0A9J9HAD7_RHIWR</name>
<evidence type="ECO:0000313" key="3">
    <source>
        <dbReference type="EMBL" id="ABQ67930.1"/>
    </source>
</evidence>
<dbReference type="GO" id="GO:0008840">
    <property type="term" value="F:4-hydroxy-tetrahydrodipicolinate synthase activity"/>
    <property type="evidence" value="ECO:0007669"/>
    <property type="project" value="TreeGrafter"/>
</dbReference>
<comment type="similarity">
    <text evidence="1">Belongs to the DapA family.</text>
</comment>
<dbReference type="EMBL" id="CP000699">
    <property type="protein sequence ID" value="ABQ67930.1"/>
    <property type="molecule type" value="Genomic_DNA"/>
</dbReference>
<accession>A0A9J9HAD7</accession>
<evidence type="ECO:0000313" key="4">
    <source>
        <dbReference type="Proteomes" id="UP000001989"/>
    </source>
</evidence>
<dbReference type="PANTHER" id="PTHR12128:SF66">
    <property type="entry name" value="4-HYDROXY-2-OXOGLUTARATE ALDOLASE, MITOCHONDRIAL"/>
    <property type="match status" value="1"/>
</dbReference>
<reference evidence="3 4" key="1">
    <citation type="journal article" date="2010" name="J. Bacteriol.">
        <title>Genome sequence of the dioxin-mineralizing bacterium Sphingomonas wittichii RW1.</title>
        <authorList>
            <person name="Miller T.R."/>
            <person name="Delcher A.L."/>
            <person name="Salzberg S.L."/>
            <person name="Saunders E."/>
            <person name="Detter J.C."/>
            <person name="Halden R.U."/>
        </authorList>
    </citation>
    <scope>NUCLEOTIDE SEQUENCE [LARGE SCALE GENOMIC DNA]</scope>
    <source>
        <strain evidence="4">DSM 6014 / CCUG 31198 / JCM 15750 / NBRC 105917 / EY 4224 / RW1</strain>
    </source>
</reference>